<accession>A0AA37F747</accession>
<evidence type="ECO:0008006" key="3">
    <source>
        <dbReference type="Google" id="ProtNLM"/>
    </source>
</evidence>
<reference evidence="1" key="1">
    <citation type="journal article" date="2014" name="Int. J. Syst. Evol. Microbiol.">
        <title>Complete genome sequence of Corynebacterium casei LMG S-19264T (=DSM 44701T), isolated from a smear-ripened cheese.</title>
        <authorList>
            <consortium name="US DOE Joint Genome Institute (JGI-PGF)"/>
            <person name="Walter F."/>
            <person name="Albersmeier A."/>
            <person name="Kalinowski J."/>
            <person name="Ruckert C."/>
        </authorList>
    </citation>
    <scope>NUCLEOTIDE SEQUENCE</scope>
    <source>
        <strain evidence="1">JCM 3093</strain>
    </source>
</reference>
<reference evidence="1" key="2">
    <citation type="submission" date="2022-09" db="EMBL/GenBank/DDBJ databases">
        <authorList>
            <person name="Sun Q."/>
            <person name="Ohkuma M."/>
        </authorList>
    </citation>
    <scope>NUCLEOTIDE SEQUENCE</scope>
    <source>
        <strain evidence="1">JCM 3093</strain>
    </source>
</reference>
<dbReference type="Proteomes" id="UP000627984">
    <property type="component" value="Unassembled WGS sequence"/>
</dbReference>
<organism evidence="1 2">
    <name type="scientific">Planomonospora parontospora</name>
    <dbReference type="NCBI Taxonomy" id="58119"/>
    <lineage>
        <taxon>Bacteria</taxon>
        <taxon>Bacillati</taxon>
        <taxon>Actinomycetota</taxon>
        <taxon>Actinomycetes</taxon>
        <taxon>Streptosporangiales</taxon>
        <taxon>Streptosporangiaceae</taxon>
        <taxon>Planomonospora</taxon>
    </lineage>
</organism>
<dbReference type="CDD" id="cd02972">
    <property type="entry name" value="DsbA_family"/>
    <property type="match status" value="1"/>
</dbReference>
<dbReference type="SUPFAM" id="SSF52833">
    <property type="entry name" value="Thioredoxin-like"/>
    <property type="match status" value="1"/>
</dbReference>
<dbReference type="InterPro" id="IPR036249">
    <property type="entry name" value="Thioredoxin-like_sf"/>
</dbReference>
<proteinExistence type="predicted"/>
<gene>
    <name evidence="1" type="ORF">GCM10010126_52400</name>
</gene>
<dbReference type="AlphaFoldDB" id="A0AA37F747"/>
<protein>
    <recommendedName>
        <fullName evidence="3">Disulfide bond formation protein DsbA</fullName>
    </recommendedName>
</protein>
<dbReference type="RefSeq" id="WP_373868884.1">
    <property type="nucleotide sequence ID" value="NZ_BMQD01000018.1"/>
</dbReference>
<evidence type="ECO:0000313" key="2">
    <source>
        <dbReference type="Proteomes" id="UP000627984"/>
    </source>
</evidence>
<sequence>MTTVDMWFDPRCPWAWIASRRLLEVEQVRDGRSRSGAGKRKRFPPPVFRTRVLM</sequence>
<name>A0AA37F747_9ACTN</name>
<dbReference type="Gene3D" id="3.40.30.10">
    <property type="entry name" value="Glutaredoxin"/>
    <property type="match status" value="1"/>
</dbReference>
<dbReference type="EMBL" id="BMQD01000018">
    <property type="protein sequence ID" value="GGK86656.1"/>
    <property type="molecule type" value="Genomic_DNA"/>
</dbReference>
<evidence type="ECO:0000313" key="1">
    <source>
        <dbReference type="EMBL" id="GGK86656.1"/>
    </source>
</evidence>
<comment type="caution">
    <text evidence="1">The sequence shown here is derived from an EMBL/GenBank/DDBJ whole genome shotgun (WGS) entry which is preliminary data.</text>
</comment>